<gene>
    <name evidence="2" type="ORF">SETIT_3G199500v2</name>
</gene>
<dbReference type="EMBL" id="CM003530">
    <property type="protein sequence ID" value="RCV17185.1"/>
    <property type="molecule type" value="Genomic_DNA"/>
</dbReference>
<keyword evidence="1" id="KW-0732">Signal</keyword>
<evidence type="ECO:0000256" key="1">
    <source>
        <dbReference type="SAM" id="SignalP"/>
    </source>
</evidence>
<protein>
    <recommendedName>
        <fullName evidence="3">Secreted protein</fullName>
    </recommendedName>
</protein>
<sequence length="147" mass="15734">MWVLPLGVFAVPASSSVEPSVDGQGSARRVLLGFVSGGCRSSNTAGEFSLNFVVLLLFCERVGDLGIPAGLSVWVAVAGNPGLLFPSVAADLWSSFSWRSDGRCAITEIEASRRVPGEEDLLELRRLSVELAREDDDEKLLEAVRAL</sequence>
<evidence type="ECO:0008006" key="3">
    <source>
        <dbReference type="Google" id="ProtNLM"/>
    </source>
</evidence>
<evidence type="ECO:0000313" key="2">
    <source>
        <dbReference type="EMBL" id="RCV17185.1"/>
    </source>
</evidence>
<organism evidence="2">
    <name type="scientific">Setaria italica</name>
    <name type="common">Foxtail millet</name>
    <name type="synonym">Panicum italicum</name>
    <dbReference type="NCBI Taxonomy" id="4555"/>
    <lineage>
        <taxon>Eukaryota</taxon>
        <taxon>Viridiplantae</taxon>
        <taxon>Streptophyta</taxon>
        <taxon>Embryophyta</taxon>
        <taxon>Tracheophyta</taxon>
        <taxon>Spermatophyta</taxon>
        <taxon>Magnoliopsida</taxon>
        <taxon>Liliopsida</taxon>
        <taxon>Poales</taxon>
        <taxon>Poaceae</taxon>
        <taxon>PACMAD clade</taxon>
        <taxon>Panicoideae</taxon>
        <taxon>Panicodae</taxon>
        <taxon>Paniceae</taxon>
        <taxon>Cenchrinae</taxon>
        <taxon>Setaria</taxon>
    </lineage>
</organism>
<accession>A0A368QGT0</accession>
<dbReference type="AlphaFoldDB" id="A0A368QGT0"/>
<proteinExistence type="predicted"/>
<feature type="signal peptide" evidence="1">
    <location>
        <begin position="1"/>
        <end position="15"/>
    </location>
</feature>
<reference evidence="2" key="1">
    <citation type="journal article" date="2012" name="Nat. Biotechnol.">
        <title>Reference genome sequence of the model plant Setaria.</title>
        <authorList>
            <person name="Bennetzen J.L."/>
            <person name="Schmutz J."/>
            <person name="Wang H."/>
            <person name="Percifield R."/>
            <person name="Hawkins J."/>
            <person name="Pontaroli A.C."/>
            <person name="Estep M."/>
            <person name="Feng L."/>
            <person name="Vaughn J.N."/>
            <person name="Grimwood J."/>
            <person name="Jenkins J."/>
            <person name="Barry K."/>
            <person name="Lindquist E."/>
            <person name="Hellsten U."/>
            <person name="Deshpande S."/>
            <person name="Wang X."/>
            <person name="Wu X."/>
            <person name="Mitros T."/>
            <person name="Triplett J."/>
            <person name="Yang X."/>
            <person name="Ye C.Y."/>
            <person name="Mauro-Herrera M."/>
            <person name="Wang L."/>
            <person name="Li P."/>
            <person name="Sharma M."/>
            <person name="Sharma R."/>
            <person name="Ronald P.C."/>
            <person name="Panaud O."/>
            <person name="Kellogg E.A."/>
            <person name="Brutnell T.P."/>
            <person name="Doust A.N."/>
            <person name="Tuskan G.A."/>
            <person name="Rokhsar D."/>
            <person name="Devos K.M."/>
        </authorList>
    </citation>
    <scope>NUCLEOTIDE SEQUENCE [LARGE SCALE GENOMIC DNA]</scope>
    <source>
        <strain evidence="2">Yugu1</strain>
    </source>
</reference>
<feature type="chain" id="PRO_5016902700" description="Secreted protein" evidence="1">
    <location>
        <begin position="16"/>
        <end position="147"/>
    </location>
</feature>
<reference evidence="2" key="2">
    <citation type="submission" date="2015-07" db="EMBL/GenBank/DDBJ databases">
        <authorList>
            <person name="Noorani M."/>
        </authorList>
    </citation>
    <scope>NUCLEOTIDE SEQUENCE</scope>
    <source>
        <strain evidence="2">Yugu1</strain>
    </source>
</reference>
<name>A0A368QGT0_SETIT</name>